<gene>
    <name evidence="2" type="ORF">RND61_15525</name>
</gene>
<keyword evidence="1" id="KW-0175">Coiled coil</keyword>
<keyword evidence="3" id="KW-1185">Reference proteome</keyword>
<dbReference type="EMBL" id="JAWCTQ010000016">
    <property type="protein sequence ID" value="MDT9683458.1"/>
    <property type="molecule type" value="Genomic_DNA"/>
</dbReference>
<proteinExistence type="predicted"/>
<name>A0ABU3QLY0_9ACTN</name>
<dbReference type="RefSeq" id="WP_315878532.1">
    <property type="nucleotide sequence ID" value="NZ_JAWCTQ010000016.1"/>
</dbReference>
<organism evidence="2 3">
    <name type="scientific">Streptomyces tamarix</name>
    <dbReference type="NCBI Taxonomy" id="3078565"/>
    <lineage>
        <taxon>Bacteria</taxon>
        <taxon>Bacillati</taxon>
        <taxon>Actinomycetota</taxon>
        <taxon>Actinomycetes</taxon>
        <taxon>Kitasatosporales</taxon>
        <taxon>Streptomycetaceae</taxon>
        <taxon>Streptomyces</taxon>
    </lineage>
</organism>
<protein>
    <submittedName>
        <fullName evidence="2">Uncharacterized protein</fullName>
    </submittedName>
</protein>
<sequence>MTLTIGRRNKTMYEDAIEHLELDLENLYHDMSMMNREELESYTERIYIKLYSIQYKNRVKEAEERYWSHVDAVYQPH</sequence>
<feature type="coiled-coil region" evidence="1">
    <location>
        <begin position="10"/>
        <end position="37"/>
    </location>
</feature>
<accession>A0ABU3QLY0</accession>
<dbReference type="Proteomes" id="UP001250181">
    <property type="component" value="Unassembled WGS sequence"/>
</dbReference>
<comment type="caution">
    <text evidence="2">The sequence shown here is derived from an EMBL/GenBank/DDBJ whole genome shotgun (WGS) entry which is preliminary data.</text>
</comment>
<evidence type="ECO:0000256" key="1">
    <source>
        <dbReference type="SAM" id="Coils"/>
    </source>
</evidence>
<evidence type="ECO:0000313" key="2">
    <source>
        <dbReference type="EMBL" id="MDT9683458.1"/>
    </source>
</evidence>
<evidence type="ECO:0000313" key="3">
    <source>
        <dbReference type="Proteomes" id="UP001250181"/>
    </source>
</evidence>
<reference evidence="2 3" key="1">
    <citation type="submission" date="2023-09" db="EMBL/GenBank/DDBJ databases">
        <title>Streptomyces sp. nov.: A antagonism against Alternaria gaisen Producing Streptochlin, Isolated from Tamarix root soil.</title>
        <authorList>
            <person name="Chen Y."/>
        </authorList>
    </citation>
    <scope>NUCLEOTIDE SEQUENCE [LARGE SCALE GENOMIC DNA]</scope>
    <source>
        <strain evidence="2 3">TRM76323</strain>
    </source>
</reference>